<evidence type="ECO:0000313" key="1">
    <source>
        <dbReference type="EMBL" id="AKZ64293.1"/>
    </source>
</evidence>
<proteinExistence type="predicted"/>
<evidence type="ECO:0000313" key="2">
    <source>
        <dbReference type="Proteomes" id="UP000063429"/>
    </source>
</evidence>
<keyword evidence="2" id="KW-1185">Reference proteome</keyword>
<sequence>MYPRALPSVTMTKKKIDNALYHHLKNAVSKALPLEYAIRATRQSRSVEFQKLLEIDLQIRKYWMRLGATEAEIDTEGFMDLAWDTVQIGFPLAHRHGRLYPPTMLDLINRGLAEVGGIFRDEALQWDVPAANYFRLSDLLHGNDMQYMLRAAALALKEARHYKPEDDVDLKFFAKEIRQPIHLHPGLRYAADEREENGRSVEQFGILLDTKMEFSLPDLKRQIREFIYQYAARRKSLRPAFAKDLTAERLLNDFFSTDLLDAEEDDEVQITRHDALMSGLAGLHCWDRWMLYQLQGHKFPAARAIKDTLDIYPKEAIPVMERAIRKNCKAAEEIINDTITRLEHRA</sequence>
<protein>
    <submittedName>
        <fullName evidence="1">Uncharacterized protein</fullName>
    </submittedName>
</protein>
<name>A0ABN4I210_9BURK</name>
<reference evidence="2" key="1">
    <citation type="journal article" date="2015" name="Genome Announc.">
        <title>Complete Genome Sequence of Herbaspirillum hiltneri N3 (DSM 17495), Isolated from Surface-Sterilized Wheat Roots.</title>
        <authorList>
            <person name="Guizelini D."/>
            <person name="Saizaki P.M."/>
            <person name="Coimbra N.A."/>
            <person name="Weiss V.A."/>
            <person name="Faoro H."/>
            <person name="Sfeir M.Z."/>
            <person name="Baura V.A."/>
            <person name="Monteiro R.A."/>
            <person name="Chubatsu L.S."/>
            <person name="Souza E.M."/>
            <person name="Cruz L.M."/>
            <person name="Pedrosa F.O."/>
            <person name="Raittz R.T."/>
            <person name="Marchaukoski J.N."/>
            <person name="Steffens M.B."/>
        </authorList>
    </citation>
    <scope>NUCLEOTIDE SEQUENCE [LARGE SCALE GENOMIC DNA]</scope>
    <source>
        <strain evidence="2">N3</strain>
    </source>
</reference>
<gene>
    <name evidence="1" type="ORF">F506_17930</name>
</gene>
<dbReference type="Proteomes" id="UP000063429">
    <property type="component" value="Chromosome"/>
</dbReference>
<accession>A0ABN4I210</accession>
<organism evidence="1 2">
    <name type="scientific">Herbaspirillum hiltneri N3</name>
    <dbReference type="NCBI Taxonomy" id="1262470"/>
    <lineage>
        <taxon>Bacteria</taxon>
        <taxon>Pseudomonadati</taxon>
        <taxon>Pseudomonadota</taxon>
        <taxon>Betaproteobacteria</taxon>
        <taxon>Burkholderiales</taxon>
        <taxon>Oxalobacteraceae</taxon>
        <taxon>Herbaspirillum</taxon>
    </lineage>
</organism>
<dbReference type="EMBL" id="CP011409">
    <property type="protein sequence ID" value="AKZ64293.1"/>
    <property type="molecule type" value="Genomic_DNA"/>
</dbReference>